<dbReference type="GO" id="GO:0019277">
    <property type="term" value="P:UDP-N-acetylgalactosamine biosynthetic process"/>
    <property type="evidence" value="ECO:0007669"/>
    <property type="project" value="InterPro"/>
</dbReference>
<keyword evidence="7 12" id="KW-0573">Peptidoglycan synthesis</keyword>
<reference evidence="14 15" key="1">
    <citation type="journal article" date="2016" name="Nat. Commun.">
        <title>Thousands of microbial genomes shed light on interconnected biogeochemical processes in an aquifer system.</title>
        <authorList>
            <person name="Anantharaman K."/>
            <person name="Brown C.T."/>
            <person name="Hug L.A."/>
            <person name="Sharon I."/>
            <person name="Castelle C.J."/>
            <person name="Probst A.J."/>
            <person name="Thomas B.C."/>
            <person name="Singh A."/>
            <person name="Wilkins M.J."/>
            <person name="Karaoz U."/>
            <person name="Brodie E.L."/>
            <person name="Williams K.H."/>
            <person name="Hubbard S.S."/>
            <person name="Banfield J.F."/>
        </authorList>
    </citation>
    <scope>NUCLEOTIDE SEQUENCE [LARGE SCALE GENOMIC DNA]</scope>
</reference>
<protein>
    <recommendedName>
        <fullName evidence="12">UDP-N-acetylglucosamine 1-carboxyvinyltransferase</fullName>
        <ecNumber evidence="12">2.5.1.7</ecNumber>
    </recommendedName>
    <alternativeName>
        <fullName evidence="12">Enoylpyruvate transferase</fullName>
    </alternativeName>
    <alternativeName>
        <fullName evidence="12">UDP-N-acetylglucosamine enolpyruvyl transferase</fullName>
        <shortName evidence="12">EPT</shortName>
    </alternativeName>
</protein>
<dbReference type="NCBIfam" id="TIGR01072">
    <property type="entry name" value="murA"/>
    <property type="match status" value="1"/>
</dbReference>
<feature type="binding site" evidence="12">
    <location>
        <begin position="22"/>
        <end position="23"/>
    </location>
    <ligand>
        <name>phosphoenolpyruvate</name>
        <dbReference type="ChEBI" id="CHEBI:58702"/>
    </ligand>
</feature>
<dbReference type="InterPro" id="IPR036968">
    <property type="entry name" value="Enolpyruvate_Tfrase_sf"/>
</dbReference>
<dbReference type="PANTHER" id="PTHR43783">
    <property type="entry name" value="UDP-N-ACETYLGLUCOSAMINE 1-CARBOXYVINYLTRANSFERASE"/>
    <property type="match status" value="1"/>
</dbReference>
<dbReference type="Gene3D" id="3.65.10.10">
    <property type="entry name" value="Enolpyruvate transferase domain"/>
    <property type="match status" value="2"/>
</dbReference>
<dbReference type="EC" id="2.5.1.7" evidence="12"/>
<keyword evidence="8 12" id="KW-0131">Cell cycle</keyword>
<dbReference type="Proteomes" id="UP000178377">
    <property type="component" value="Unassembled WGS sequence"/>
</dbReference>
<evidence type="ECO:0000256" key="5">
    <source>
        <dbReference type="ARBA" id="ARBA00022679"/>
    </source>
</evidence>
<evidence type="ECO:0000256" key="1">
    <source>
        <dbReference type="ARBA" id="ARBA00004496"/>
    </source>
</evidence>
<feature type="binding site" evidence="12">
    <location>
        <position position="325"/>
    </location>
    <ligand>
        <name>UDP-N-acetyl-alpha-D-glucosamine</name>
        <dbReference type="ChEBI" id="CHEBI:57705"/>
    </ligand>
</feature>
<dbReference type="CDD" id="cd01555">
    <property type="entry name" value="UdpNAET"/>
    <property type="match status" value="1"/>
</dbReference>
<comment type="subcellular location">
    <subcellularLocation>
        <location evidence="1 12">Cytoplasm</location>
    </subcellularLocation>
</comment>
<dbReference type="GO" id="GO:0051301">
    <property type="term" value="P:cell division"/>
    <property type="evidence" value="ECO:0007669"/>
    <property type="project" value="UniProtKB-KW"/>
</dbReference>
<keyword evidence="6 12" id="KW-0133">Cell shape</keyword>
<dbReference type="AlphaFoldDB" id="A0A1F5PMT8"/>
<organism evidence="14 15">
    <name type="scientific">Candidatus Doudnabacteria bacterium RIFCSPHIGHO2_01_FULL_50_11</name>
    <dbReference type="NCBI Taxonomy" id="1817828"/>
    <lineage>
        <taxon>Bacteria</taxon>
        <taxon>Candidatus Doudnaibacteriota</taxon>
    </lineage>
</organism>
<keyword evidence="5 12" id="KW-0808">Transferase</keyword>
<feature type="active site" description="Proton donor" evidence="12">
    <location>
        <position position="116"/>
    </location>
</feature>
<dbReference type="UniPathway" id="UPA00219"/>
<evidence type="ECO:0000256" key="8">
    <source>
        <dbReference type="ARBA" id="ARBA00023306"/>
    </source>
</evidence>
<dbReference type="GO" id="GO:0071555">
    <property type="term" value="P:cell wall organization"/>
    <property type="evidence" value="ECO:0007669"/>
    <property type="project" value="UniProtKB-KW"/>
</dbReference>
<dbReference type="EMBL" id="MFEO01000003">
    <property type="protein sequence ID" value="OGE91211.1"/>
    <property type="molecule type" value="Genomic_DNA"/>
</dbReference>
<dbReference type="HAMAP" id="MF_00111">
    <property type="entry name" value="MurA"/>
    <property type="match status" value="1"/>
</dbReference>
<dbReference type="PANTHER" id="PTHR43783:SF1">
    <property type="entry name" value="UDP-N-ACETYLGLUCOSAMINE 1-CARBOXYVINYLTRANSFERASE"/>
    <property type="match status" value="1"/>
</dbReference>
<keyword evidence="9 12" id="KW-0961">Cell wall biogenesis/degradation</keyword>
<evidence type="ECO:0000313" key="14">
    <source>
        <dbReference type="EMBL" id="OGE91211.1"/>
    </source>
</evidence>
<comment type="pathway">
    <text evidence="2 12">Cell wall biogenesis; peptidoglycan biosynthesis.</text>
</comment>
<name>A0A1F5PMT8_9BACT</name>
<feature type="binding site" evidence="12">
    <location>
        <position position="92"/>
    </location>
    <ligand>
        <name>UDP-N-acetyl-alpha-D-glucosamine</name>
        <dbReference type="ChEBI" id="CHEBI:57705"/>
    </ligand>
</feature>
<evidence type="ECO:0000256" key="2">
    <source>
        <dbReference type="ARBA" id="ARBA00004752"/>
    </source>
</evidence>
<evidence type="ECO:0000256" key="11">
    <source>
        <dbReference type="ARBA" id="ARBA00047527"/>
    </source>
</evidence>
<evidence type="ECO:0000256" key="12">
    <source>
        <dbReference type="HAMAP-Rule" id="MF_00111"/>
    </source>
</evidence>
<feature type="binding site" evidence="12">
    <location>
        <position position="303"/>
    </location>
    <ligand>
        <name>UDP-N-acetyl-alpha-D-glucosamine</name>
        <dbReference type="ChEBI" id="CHEBI:57705"/>
    </ligand>
</feature>
<evidence type="ECO:0000256" key="3">
    <source>
        <dbReference type="ARBA" id="ARBA00022490"/>
    </source>
</evidence>
<dbReference type="GO" id="GO:0008360">
    <property type="term" value="P:regulation of cell shape"/>
    <property type="evidence" value="ECO:0007669"/>
    <property type="project" value="UniProtKB-KW"/>
</dbReference>
<comment type="similarity">
    <text evidence="10 12">Belongs to the EPSP synthase family. MurA subfamily.</text>
</comment>
<comment type="function">
    <text evidence="12">Cell wall formation. Adds enolpyruvyl to UDP-N-acetylglucosamine.</text>
</comment>
<evidence type="ECO:0000313" key="15">
    <source>
        <dbReference type="Proteomes" id="UP000178377"/>
    </source>
</evidence>
<dbReference type="GO" id="GO:0008760">
    <property type="term" value="F:UDP-N-acetylglucosamine 1-carboxyvinyltransferase activity"/>
    <property type="evidence" value="ECO:0007669"/>
    <property type="project" value="UniProtKB-UniRule"/>
</dbReference>
<gene>
    <name evidence="12" type="primary">murA</name>
    <name evidence="14" type="ORF">A2722_01885</name>
</gene>
<dbReference type="InterPro" id="IPR001986">
    <property type="entry name" value="Enolpyruvate_Tfrase_dom"/>
</dbReference>
<evidence type="ECO:0000256" key="9">
    <source>
        <dbReference type="ARBA" id="ARBA00023316"/>
    </source>
</evidence>
<keyword evidence="3 12" id="KW-0963">Cytoplasm</keyword>
<comment type="caution">
    <text evidence="12">Lacks conserved residue(s) required for the propagation of feature annotation.</text>
</comment>
<feature type="domain" description="Enolpyruvate transferase" evidence="13">
    <location>
        <begin position="7"/>
        <end position="405"/>
    </location>
</feature>
<dbReference type="InterPro" id="IPR005750">
    <property type="entry name" value="UDP_GlcNAc_COvinyl_MurA"/>
</dbReference>
<keyword evidence="4 12" id="KW-0132">Cell division</keyword>
<dbReference type="GO" id="GO:0009252">
    <property type="term" value="P:peptidoglycan biosynthetic process"/>
    <property type="evidence" value="ECO:0007669"/>
    <property type="project" value="UniProtKB-UniRule"/>
</dbReference>
<dbReference type="SUPFAM" id="SSF55205">
    <property type="entry name" value="EPT/RTPC-like"/>
    <property type="match status" value="1"/>
</dbReference>
<sequence>MEKFVIRGGKPLAGSIRIAGSKNAVLPMLAATLLTRDVCTITNVPDILDVRNFLQILKNLGCEVSIKGGKVQIRAARLVSTRLDSRLGSSMRASVLLLGSLLARSGRVASPYPGGDLIGVRPIDVHVRAFRKLGASVVLRKRGLHIQTSKLRGAELFAESSVTGTENIVLAATTAAGRTVLKLAAQEPHVVELCRFLVAMGASIQGIGTHTLIIRGARRLRGASVRVIPDMLEAGSFAILAAATRSELRLRDVEHSHMDAVYHNLLEMGVPFDRAGSDLILHKPRQLTACTIRTGLYPNLATDLQPPFGVLATQARGTSIIHDWIFEGRLGYLKQLRRMGAKAQILDLHRALIEGPTKLGGATIESLDIRSGMTMVIAGLVATGKTIIVNTHNIDRGYEHLPERLQAIGADIQRIE</sequence>
<accession>A0A1F5PMT8</accession>
<evidence type="ECO:0000256" key="6">
    <source>
        <dbReference type="ARBA" id="ARBA00022960"/>
    </source>
</evidence>
<dbReference type="InterPro" id="IPR013792">
    <property type="entry name" value="RNA3'P_cycl/enolpyr_Trfase_a/b"/>
</dbReference>
<comment type="caution">
    <text evidence="14">The sequence shown here is derived from an EMBL/GenBank/DDBJ whole genome shotgun (WGS) entry which is preliminary data.</text>
</comment>
<proteinExistence type="inferred from homology"/>
<evidence type="ECO:0000259" key="13">
    <source>
        <dbReference type="Pfam" id="PF00275"/>
    </source>
</evidence>
<evidence type="ECO:0000256" key="7">
    <source>
        <dbReference type="ARBA" id="ARBA00022984"/>
    </source>
</evidence>
<comment type="catalytic activity">
    <reaction evidence="11 12">
        <text>phosphoenolpyruvate + UDP-N-acetyl-alpha-D-glucosamine = UDP-N-acetyl-3-O-(1-carboxyvinyl)-alpha-D-glucosamine + phosphate</text>
        <dbReference type="Rhea" id="RHEA:18681"/>
        <dbReference type="ChEBI" id="CHEBI:43474"/>
        <dbReference type="ChEBI" id="CHEBI:57705"/>
        <dbReference type="ChEBI" id="CHEBI:58702"/>
        <dbReference type="ChEBI" id="CHEBI:68483"/>
        <dbReference type="EC" id="2.5.1.7"/>
    </reaction>
</comment>
<evidence type="ECO:0000256" key="10">
    <source>
        <dbReference type="ARBA" id="ARBA00038367"/>
    </source>
</evidence>
<dbReference type="STRING" id="1817828.A2722_01885"/>
<evidence type="ECO:0000256" key="4">
    <source>
        <dbReference type="ARBA" id="ARBA00022618"/>
    </source>
</evidence>
<dbReference type="GO" id="GO:0005737">
    <property type="term" value="C:cytoplasm"/>
    <property type="evidence" value="ECO:0007669"/>
    <property type="project" value="UniProtKB-SubCell"/>
</dbReference>
<dbReference type="InterPro" id="IPR050068">
    <property type="entry name" value="MurA_subfamily"/>
</dbReference>
<dbReference type="Pfam" id="PF00275">
    <property type="entry name" value="EPSP_synthase"/>
    <property type="match status" value="1"/>
</dbReference>
<dbReference type="NCBIfam" id="NF006873">
    <property type="entry name" value="PRK09369.1"/>
    <property type="match status" value="1"/>
</dbReference>